<gene>
    <name evidence="1" type="ORF">WKI68_00125</name>
</gene>
<sequence length="170" mass="18992">MSELLDRATLQTLLDDIKDVTARGVKGPRWPSRMLHDRTMLVELVKIAKFPWSPWLAQIRTPFGGAMVRWCGDQSAEPGAYHVEWTVDEDIVWGQNVKPAAESGPGVRPGGHCVVLRGQLRPTEDGVAVLELDGTLILLDVTDPLPEDAAHTWVELFIEREKIALYPYVL</sequence>
<reference evidence="1 2" key="1">
    <citation type="submission" date="2024-03" db="EMBL/GenBank/DDBJ databases">
        <title>Novel Streptomyces species of biotechnological and ecological value are a feature of Machair soil.</title>
        <authorList>
            <person name="Prole J.R."/>
            <person name="Goodfellow M."/>
            <person name="Allenby N."/>
            <person name="Ward A.C."/>
        </authorList>
    </citation>
    <scope>NUCLEOTIDE SEQUENCE [LARGE SCALE GENOMIC DNA]</scope>
    <source>
        <strain evidence="1 2">MS1.HAVA.3</strain>
    </source>
</reference>
<keyword evidence="2" id="KW-1185">Reference proteome</keyword>
<accession>A0ABU8TXA1</accession>
<protein>
    <submittedName>
        <fullName evidence="1">Uncharacterized protein</fullName>
    </submittedName>
</protein>
<dbReference type="Proteomes" id="UP001382904">
    <property type="component" value="Unassembled WGS sequence"/>
</dbReference>
<evidence type="ECO:0000313" key="2">
    <source>
        <dbReference type="Proteomes" id="UP001382904"/>
    </source>
</evidence>
<organism evidence="1 2">
    <name type="scientific">Streptomyces caledonius</name>
    <dbReference type="NCBI Taxonomy" id="3134107"/>
    <lineage>
        <taxon>Bacteria</taxon>
        <taxon>Bacillati</taxon>
        <taxon>Actinomycetota</taxon>
        <taxon>Actinomycetes</taxon>
        <taxon>Kitasatosporales</taxon>
        <taxon>Streptomycetaceae</taxon>
        <taxon>Streptomyces</taxon>
    </lineage>
</organism>
<name>A0ABU8TXA1_9ACTN</name>
<evidence type="ECO:0000313" key="1">
    <source>
        <dbReference type="EMBL" id="MEJ8640249.1"/>
    </source>
</evidence>
<dbReference type="EMBL" id="JBBKAM010000002">
    <property type="protein sequence ID" value="MEJ8640249.1"/>
    <property type="molecule type" value="Genomic_DNA"/>
</dbReference>
<proteinExistence type="predicted"/>
<comment type="caution">
    <text evidence="1">The sequence shown here is derived from an EMBL/GenBank/DDBJ whole genome shotgun (WGS) entry which is preliminary data.</text>
</comment>